<dbReference type="CDD" id="cd00009">
    <property type="entry name" value="AAA"/>
    <property type="match status" value="1"/>
</dbReference>
<sequence>MSCEQLLQLLLKQQERLETEGNDWLQQYAGASTASREFLEFTFFLICRHLSTQTEEFSRSTDIQASFEPLLDIYGVDRRKGRWNPISQFTRAWRQFEKWQTQPEQTRPSTPPFNFVTDHAVFLKHPPIPENTEWQIGFQNDQYKACARDFFESHRDGNLTQLDAGRTMPLTDMQKLAHRLFWDPPERMDHVAKLLDDKPQLIFYGPPGTGKTYVARALARHLADGEEPVFVQFHASYAYEDFVQGWRPCPADKGNTGFDLIPGHLLQAQEQA</sequence>
<gene>
    <name evidence="2" type="ORF">CKO31_15740</name>
</gene>
<dbReference type="InterPro" id="IPR011704">
    <property type="entry name" value="ATPase_dyneun-rel_AAA"/>
</dbReference>
<dbReference type="SUPFAM" id="SSF52540">
    <property type="entry name" value="P-loop containing nucleoside triphosphate hydrolases"/>
    <property type="match status" value="1"/>
</dbReference>
<name>A0ABS1CJQ0_9GAMM</name>
<feature type="domain" description="ATPase dynein-related AAA" evidence="1">
    <location>
        <begin position="201"/>
        <end position="253"/>
    </location>
</feature>
<reference evidence="2 3" key="1">
    <citation type="journal article" date="2020" name="Microorganisms">
        <title>Osmotic Adaptation and Compatible Solute Biosynthesis of Phototrophic Bacteria as Revealed from Genome Analyses.</title>
        <authorList>
            <person name="Imhoff J.F."/>
            <person name="Rahn T."/>
            <person name="Kunzel S."/>
            <person name="Keller A."/>
            <person name="Neulinger S.C."/>
        </authorList>
    </citation>
    <scope>NUCLEOTIDE SEQUENCE [LARGE SCALE GENOMIC DNA]</scope>
    <source>
        <strain evidence="2 3">DSM 6210</strain>
    </source>
</reference>
<dbReference type="InterPro" id="IPR027417">
    <property type="entry name" value="P-loop_NTPase"/>
</dbReference>
<keyword evidence="3" id="KW-1185">Reference proteome</keyword>
<protein>
    <recommendedName>
        <fullName evidence="1">ATPase dynein-related AAA domain-containing protein</fullName>
    </recommendedName>
</protein>
<dbReference type="Pfam" id="PF07728">
    <property type="entry name" value="AAA_5"/>
    <property type="match status" value="1"/>
</dbReference>
<dbReference type="InterPro" id="IPR052934">
    <property type="entry name" value="Methyl-DNA_Rec/Restrict_Enz"/>
</dbReference>
<dbReference type="EMBL" id="NRRV01000041">
    <property type="protein sequence ID" value="MBK1632163.1"/>
    <property type="molecule type" value="Genomic_DNA"/>
</dbReference>
<dbReference type="Gene3D" id="3.40.50.300">
    <property type="entry name" value="P-loop containing nucleotide triphosphate hydrolases"/>
    <property type="match status" value="1"/>
</dbReference>
<evidence type="ECO:0000313" key="3">
    <source>
        <dbReference type="Proteomes" id="UP000748752"/>
    </source>
</evidence>
<organism evidence="2 3">
    <name type="scientific">Thiohalocapsa halophila</name>
    <dbReference type="NCBI Taxonomy" id="69359"/>
    <lineage>
        <taxon>Bacteria</taxon>
        <taxon>Pseudomonadati</taxon>
        <taxon>Pseudomonadota</taxon>
        <taxon>Gammaproteobacteria</taxon>
        <taxon>Chromatiales</taxon>
        <taxon>Chromatiaceae</taxon>
        <taxon>Thiohalocapsa</taxon>
    </lineage>
</organism>
<accession>A0ABS1CJQ0</accession>
<evidence type="ECO:0000259" key="1">
    <source>
        <dbReference type="Pfam" id="PF07728"/>
    </source>
</evidence>
<evidence type="ECO:0000313" key="2">
    <source>
        <dbReference type="EMBL" id="MBK1632163.1"/>
    </source>
</evidence>
<proteinExistence type="predicted"/>
<comment type="caution">
    <text evidence="2">The sequence shown here is derived from an EMBL/GenBank/DDBJ whole genome shotgun (WGS) entry which is preliminary data.</text>
</comment>
<dbReference type="Proteomes" id="UP000748752">
    <property type="component" value="Unassembled WGS sequence"/>
</dbReference>
<dbReference type="PANTHER" id="PTHR37291">
    <property type="entry name" value="5-METHYLCYTOSINE-SPECIFIC RESTRICTION ENZYME B"/>
    <property type="match status" value="1"/>
</dbReference>
<dbReference type="PANTHER" id="PTHR37291:SF1">
    <property type="entry name" value="TYPE IV METHYL-DIRECTED RESTRICTION ENZYME ECOKMCRB SUBUNIT"/>
    <property type="match status" value="1"/>
</dbReference>